<reference evidence="2 3" key="1">
    <citation type="submission" date="2018-03" db="EMBL/GenBank/DDBJ databases">
        <authorList>
            <person name="Keele B.F."/>
        </authorList>
    </citation>
    <scope>NUCLEOTIDE SEQUENCE [LARGE SCALE GENOMIC DNA]</scope>
    <source>
        <strain evidence="2 3">CECT 8504</strain>
    </source>
</reference>
<accession>A0A2R8BUE9</accession>
<dbReference type="InterPro" id="IPR011330">
    <property type="entry name" value="Glyco_hydro/deAcase_b/a-brl"/>
</dbReference>
<feature type="region of interest" description="Disordered" evidence="1">
    <location>
        <begin position="312"/>
        <end position="337"/>
    </location>
</feature>
<keyword evidence="3" id="KW-1185">Reference proteome</keyword>
<sequence length="545" mass="55337">MKGVLAGFGGGAVLGVIGVAAVMTLVPPVPETAVRPTPPEAETSVGPDVFGTDKLMRDLRVREEEELVEPIEKGATGADSAAEITEPSVETAPNAPDVMAEQPALSQRTLDTSTVPRRNGTRDADVAATAEFAGLQPPAGRDTPKGLTSPPVRKSSADEAPAARLRDMVEERPDAATLVFASPAPVPEPIAAALTKAPAGPGTAPETSSAPRIDGWPVAEVPSASAIATLRAPASWSWPALADGPVPQVKPEPVPTAATLAPTPPETPVSTEMVVTVALARASDARPAQTIPPAMTAPTQATMPILAAAPVSPVPEPARSEDPEGTALERNAVPSGETGGRPLMAVVLLDQDGGALLQTLPLSVAIAADATDAAARAQVWRDAGQEVVAIPAVTDPSETGADALIDGTASTLPQAASVMPDGASGFAGGPLVSRQIVESLALTGHGLIARGSALDPAIRAAEQAGVPVTRIYRRMDGAGRDARAIARFLDQAAFEARNRGSVVVLAANTDEVARAFDLWLGSSRAQSVALVPVSAVLRQGMADGG</sequence>
<evidence type="ECO:0000313" key="2">
    <source>
        <dbReference type="EMBL" id="SPJ23770.1"/>
    </source>
</evidence>
<feature type="compositionally biased region" description="Polar residues" evidence="1">
    <location>
        <begin position="104"/>
        <end position="116"/>
    </location>
</feature>
<dbReference type="InterPro" id="IPR006837">
    <property type="entry name" value="Divergent_DAC"/>
</dbReference>
<proteinExistence type="predicted"/>
<dbReference type="AlphaFoldDB" id="A0A2R8BUE9"/>
<dbReference type="EMBL" id="ONZF01000003">
    <property type="protein sequence ID" value="SPJ23770.1"/>
    <property type="molecule type" value="Genomic_DNA"/>
</dbReference>
<evidence type="ECO:0000313" key="3">
    <source>
        <dbReference type="Proteomes" id="UP000244912"/>
    </source>
</evidence>
<evidence type="ECO:0008006" key="4">
    <source>
        <dbReference type="Google" id="ProtNLM"/>
    </source>
</evidence>
<dbReference type="OrthoDB" id="7658418at2"/>
<dbReference type="GO" id="GO:0005975">
    <property type="term" value="P:carbohydrate metabolic process"/>
    <property type="evidence" value="ECO:0007669"/>
    <property type="project" value="InterPro"/>
</dbReference>
<dbReference type="RefSeq" id="WP_108893636.1">
    <property type="nucleotide sequence ID" value="NZ_ONZF01000003.1"/>
</dbReference>
<organism evidence="2 3">
    <name type="scientific">Palleronia abyssalis</name>
    <dbReference type="NCBI Taxonomy" id="1501240"/>
    <lineage>
        <taxon>Bacteria</taxon>
        <taxon>Pseudomonadati</taxon>
        <taxon>Pseudomonadota</taxon>
        <taxon>Alphaproteobacteria</taxon>
        <taxon>Rhodobacterales</taxon>
        <taxon>Roseobacteraceae</taxon>
        <taxon>Palleronia</taxon>
    </lineage>
</organism>
<dbReference type="Pfam" id="PF04748">
    <property type="entry name" value="Polysacc_deac_2"/>
    <property type="match status" value="1"/>
</dbReference>
<dbReference type="SUPFAM" id="SSF88713">
    <property type="entry name" value="Glycoside hydrolase/deacetylase"/>
    <property type="match status" value="1"/>
</dbReference>
<name>A0A2R8BUE9_9RHOB</name>
<evidence type="ECO:0000256" key="1">
    <source>
        <dbReference type="SAM" id="MobiDB-lite"/>
    </source>
</evidence>
<protein>
    <recommendedName>
        <fullName evidence="4">Divergent polysaccharide deacetylase</fullName>
    </recommendedName>
</protein>
<dbReference type="Gene3D" id="3.20.20.370">
    <property type="entry name" value="Glycoside hydrolase/deacetylase"/>
    <property type="match status" value="1"/>
</dbReference>
<feature type="region of interest" description="Disordered" evidence="1">
    <location>
        <begin position="72"/>
        <end position="163"/>
    </location>
</feature>
<gene>
    <name evidence="2" type="ORF">PAA8504_01585</name>
</gene>
<dbReference type="Proteomes" id="UP000244912">
    <property type="component" value="Unassembled WGS sequence"/>
</dbReference>